<dbReference type="PATRIC" id="fig|1618345.3.peg.1128"/>
<proteinExistence type="predicted"/>
<feature type="non-terminal residue" evidence="3">
    <location>
        <position position="1"/>
    </location>
</feature>
<keyword evidence="1" id="KW-0472">Membrane</keyword>
<keyword evidence="1" id="KW-0812">Transmembrane</keyword>
<evidence type="ECO:0000313" key="3">
    <source>
        <dbReference type="EMBL" id="KKQ93103.1"/>
    </source>
</evidence>
<dbReference type="InterPro" id="IPR036928">
    <property type="entry name" value="AS_sf"/>
</dbReference>
<dbReference type="STRING" id="1618345.UT18_C0027G0001"/>
<accession>A0A0G0LMM2</accession>
<dbReference type="Gene3D" id="3.90.1300.10">
    <property type="entry name" value="Amidase signature (AS) domain"/>
    <property type="match status" value="1"/>
</dbReference>
<protein>
    <submittedName>
        <fullName evidence="3">Glutamyl-tRNA(Gln) amidotransferase subunit A</fullName>
    </submittedName>
</protein>
<name>A0A0G0LMM2_UNCC2</name>
<dbReference type="GO" id="GO:0016740">
    <property type="term" value="F:transferase activity"/>
    <property type="evidence" value="ECO:0007669"/>
    <property type="project" value="UniProtKB-KW"/>
</dbReference>
<dbReference type="Pfam" id="PF01425">
    <property type="entry name" value="Amidase"/>
    <property type="match status" value="1"/>
</dbReference>
<gene>
    <name evidence="3" type="ORF">UT18_C0027G0001</name>
</gene>
<dbReference type="EMBL" id="LBVV01000027">
    <property type="protein sequence ID" value="KKQ93103.1"/>
    <property type="molecule type" value="Genomic_DNA"/>
</dbReference>
<comment type="caution">
    <text evidence="3">The sequence shown here is derived from an EMBL/GenBank/DDBJ whole genome shotgun (WGS) entry which is preliminary data.</text>
</comment>
<reference evidence="3" key="1">
    <citation type="journal article" date="2015" name="Nature">
        <title>rRNA introns, odd ribosomes, and small enigmatic genomes across a large radiation of phyla.</title>
        <authorList>
            <person name="Brown C.T."/>
            <person name="Hug L.A."/>
            <person name="Thomas B.C."/>
            <person name="Sharon I."/>
            <person name="Castelle C.J."/>
            <person name="Singh A."/>
            <person name="Wilkins M.J."/>
            <person name="Williams K.H."/>
            <person name="Banfield J.F."/>
        </authorList>
    </citation>
    <scope>NUCLEOTIDE SEQUENCE [LARGE SCALE GENOMIC DNA]</scope>
</reference>
<evidence type="ECO:0000256" key="1">
    <source>
        <dbReference type="SAM" id="Phobius"/>
    </source>
</evidence>
<dbReference type="AlphaFoldDB" id="A0A0G0LMM2"/>
<dbReference type="InterPro" id="IPR023631">
    <property type="entry name" value="Amidase_dom"/>
</dbReference>
<feature type="domain" description="Amidase" evidence="2">
    <location>
        <begin position="1"/>
        <end position="53"/>
    </location>
</feature>
<dbReference type="SUPFAM" id="SSF75304">
    <property type="entry name" value="Amidase signature (AS) enzymes"/>
    <property type="match status" value="1"/>
</dbReference>
<feature type="transmembrane region" description="Helical" evidence="1">
    <location>
        <begin position="49"/>
        <end position="73"/>
    </location>
</feature>
<keyword evidence="3" id="KW-0808">Transferase</keyword>
<evidence type="ECO:0000313" key="4">
    <source>
        <dbReference type="Proteomes" id="UP000034207"/>
    </source>
</evidence>
<organism evidence="3 4">
    <name type="scientific">candidate division CPR2 bacterium GW2011_GWC2_39_10</name>
    <dbReference type="NCBI Taxonomy" id="1618345"/>
    <lineage>
        <taxon>Bacteria</taxon>
        <taxon>Bacteria division CPR2</taxon>
    </lineage>
</organism>
<keyword evidence="1" id="KW-1133">Transmembrane helix</keyword>
<sequence length="79" mass="8830">IGLPKEYFSDQVNAQVSATVKTAVKQLEKLGATVKEISLPLTQFAVPTYYVIVKYVLIAGVVLGIVFLTFMYFEKKNKK</sequence>
<evidence type="ECO:0000259" key="2">
    <source>
        <dbReference type="Pfam" id="PF01425"/>
    </source>
</evidence>
<dbReference type="Proteomes" id="UP000034207">
    <property type="component" value="Unassembled WGS sequence"/>
</dbReference>